<dbReference type="InterPro" id="IPR026841">
    <property type="entry name" value="Aur1/Ipt1"/>
</dbReference>
<dbReference type="PANTHER" id="PTHR31310">
    <property type="match status" value="1"/>
</dbReference>
<feature type="transmembrane region" description="Helical" evidence="5">
    <location>
        <begin position="31"/>
        <end position="49"/>
    </location>
</feature>
<evidence type="ECO:0000259" key="6">
    <source>
        <dbReference type="Pfam" id="PF14378"/>
    </source>
</evidence>
<evidence type="ECO:0000256" key="1">
    <source>
        <dbReference type="ARBA" id="ARBA00004141"/>
    </source>
</evidence>
<evidence type="ECO:0000256" key="4">
    <source>
        <dbReference type="ARBA" id="ARBA00023136"/>
    </source>
</evidence>
<reference evidence="7 8" key="1">
    <citation type="submission" date="2017-04" db="EMBL/GenBank/DDBJ databases">
        <authorList>
            <person name="Afonso C.L."/>
            <person name="Miller P.J."/>
            <person name="Scott M.A."/>
            <person name="Spackman E."/>
            <person name="Goraichik I."/>
            <person name="Dimitrov K.M."/>
            <person name="Suarez D.L."/>
            <person name="Swayne D.E."/>
        </authorList>
    </citation>
    <scope>NUCLEOTIDE SEQUENCE [LARGE SCALE GENOMIC DNA]</scope>
    <source>
        <strain evidence="7 8">B5P</strain>
    </source>
</reference>
<comment type="subcellular location">
    <subcellularLocation>
        <location evidence="1">Membrane</location>
        <topology evidence="1">Multi-pass membrane protein</topology>
    </subcellularLocation>
</comment>
<dbReference type="InterPro" id="IPR052185">
    <property type="entry name" value="IPC_Synthase-Related"/>
</dbReference>
<dbReference type="RefSeq" id="WP_085462950.1">
    <property type="nucleotide sequence ID" value="NZ_FXBL01000004.1"/>
</dbReference>
<dbReference type="GO" id="GO:0016020">
    <property type="term" value="C:membrane"/>
    <property type="evidence" value="ECO:0007669"/>
    <property type="project" value="UniProtKB-SubCell"/>
</dbReference>
<feature type="transmembrane region" description="Helical" evidence="5">
    <location>
        <begin position="207"/>
        <end position="229"/>
    </location>
</feature>
<evidence type="ECO:0000313" key="8">
    <source>
        <dbReference type="Proteomes" id="UP000193083"/>
    </source>
</evidence>
<name>A0A1X7MWX8_9HYPH</name>
<proteinExistence type="predicted"/>
<feature type="transmembrane region" description="Helical" evidence="5">
    <location>
        <begin position="177"/>
        <end position="195"/>
    </location>
</feature>
<dbReference type="Proteomes" id="UP000193083">
    <property type="component" value="Unassembled WGS sequence"/>
</dbReference>
<feature type="domain" description="Inositolphosphotransferase Aur1/Ipt1" evidence="6">
    <location>
        <begin position="146"/>
        <end position="346"/>
    </location>
</feature>
<protein>
    <submittedName>
        <fullName evidence="7">PAP2 superfamily protein</fullName>
    </submittedName>
</protein>
<dbReference type="AlphaFoldDB" id="A0A1X7MWX8"/>
<keyword evidence="4 5" id="KW-0472">Membrane</keyword>
<sequence length="362" mass="39798">MSEAALERSAAAEQPQVFSGWLVAEMRDNRVIYIFLGVFLTSSILVSALRGDEFLPMIVVYLERTLRAFAVLCSAVIAFVGIRVLLRRADRPTYEIGRTLLAIASNGRLTRLMFSFVVLALFMGSFLYNKTLIPVIRPFGWDATFLAWDTVLFGGYQPWEWLHPVLGYPAVTIVLDYLYSAWVPLVFIVWAWIAVSPNVSPDLRRQYWLAVFLAWTGIGIGMALLFSSAGPCFLPALFPDLAAPYSGLNAYLAGVTESFPLSSTMSKAFLWSSYTDVIAEPGGISAMPSMHNAQAVLFALAGFRISRRLGLALSLYAVLIFLGSIHLAWHYAVDGIVGAIAAVAVWHIAGLASRGRAEKALR</sequence>
<keyword evidence="8" id="KW-1185">Reference proteome</keyword>
<dbReference type="OrthoDB" id="9816314at2"/>
<feature type="transmembrane region" description="Helical" evidence="5">
    <location>
        <begin position="107"/>
        <end position="128"/>
    </location>
</feature>
<dbReference type="PANTHER" id="PTHR31310:SF7">
    <property type="entry name" value="PA-PHOSPHATASE RELATED-FAMILY PROTEIN DDB_G0268928"/>
    <property type="match status" value="1"/>
</dbReference>
<organism evidence="7 8">
    <name type="scientific">Mesorhizobium australicum</name>
    <dbReference type="NCBI Taxonomy" id="536018"/>
    <lineage>
        <taxon>Bacteria</taxon>
        <taxon>Pseudomonadati</taxon>
        <taxon>Pseudomonadota</taxon>
        <taxon>Alphaproteobacteria</taxon>
        <taxon>Hyphomicrobiales</taxon>
        <taxon>Phyllobacteriaceae</taxon>
        <taxon>Mesorhizobium</taxon>
    </lineage>
</organism>
<dbReference type="EMBL" id="FXBL01000004">
    <property type="protein sequence ID" value="SMH28561.1"/>
    <property type="molecule type" value="Genomic_DNA"/>
</dbReference>
<keyword evidence="3 5" id="KW-1133">Transmembrane helix</keyword>
<evidence type="ECO:0000256" key="5">
    <source>
        <dbReference type="SAM" id="Phobius"/>
    </source>
</evidence>
<gene>
    <name evidence="7" type="ORF">SAMN02982922_0788</name>
</gene>
<feature type="transmembrane region" description="Helical" evidence="5">
    <location>
        <begin position="69"/>
        <end position="86"/>
    </location>
</feature>
<evidence type="ECO:0000256" key="2">
    <source>
        <dbReference type="ARBA" id="ARBA00022692"/>
    </source>
</evidence>
<evidence type="ECO:0000256" key="3">
    <source>
        <dbReference type="ARBA" id="ARBA00022989"/>
    </source>
</evidence>
<keyword evidence="2 5" id="KW-0812">Transmembrane</keyword>
<evidence type="ECO:0000313" key="7">
    <source>
        <dbReference type="EMBL" id="SMH28561.1"/>
    </source>
</evidence>
<dbReference type="Pfam" id="PF14378">
    <property type="entry name" value="PAP2_3"/>
    <property type="match status" value="1"/>
</dbReference>
<feature type="transmembrane region" description="Helical" evidence="5">
    <location>
        <begin position="309"/>
        <end position="329"/>
    </location>
</feature>
<feature type="transmembrane region" description="Helical" evidence="5">
    <location>
        <begin position="335"/>
        <end position="352"/>
    </location>
</feature>
<accession>A0A1X7MWX8</accession>